<dbReference type="Gene3D" id="3.50.30.30">
    <property type="match status" value="1"/>
</dbReference>
<sequence length="520" mass="58102">MKKLAFVAIGLAFACNTAQKTISEPTSVATKEVSPTTYALSITETELKDHLYTYASDEFEGRETGQPGQKKAVEYLRAQYQKMGIKAAQSNGDYFQTVPLQMSKLPTGTISINGKAYPMGENFLTFSEAKGSFNEIVYVGYGIEEENYSDYDGLDVSGKMILIKSGEPTLKNGNYILSGTKEKSVWSNMSESIGKRMELALEKGAKGVLYFDADNFTRFKTRYDYMLKNDSGRMGLKASKEDDFISFFINADMSKILMPSIENAAAAKVLPMDIVLSVESANIELNSENVAAIIKGSEKPEEYIIISSHLDHIGVSKNGEINNGADDDGSGTVGLLEIAQAFKKATDAGNGPKRSVVFLHVTGEEKGLLGSMYYTDVEPIFPLAQTVADLNIDMIGRIDPERQGDRNYIYLIGSDKLSTELHELSEEVNKKYSNMELDYTYNDENDPNRFYYRSDHYNFAKNNVPIIFYFNGTHDDYHRPGDTPDKINYDLLENRARLVFYTAWELANRANRIVVDKATK</sequence>
<dbReference type="PANTHER" id="PTHR12147:SF26">
    <property type="entry name" value="PEPTIDASE M28 DOMAIN-CONTAINING PROTEIN"/>
    <property type="match status" value="1"/>
</dbReference>
<gene>
    <name evidence="2" type="ORF">ABXZ36_09580</name>
</gene>
<evidence type="ECO:0000259" key="1">
    <source>
        <dbReference type="Pfam" id="PF04389"/>
    </source>
</evidence>
<dbReference type="Gene3D" id="3.40.630.10">
    <property type="entry name" value="Zn peptidases"/>
    <property type="match status" value="2"/>
</dbReference>
<dbReference type="SUPFAM" id="SSF53187">
    <property type="entry name" value="Zn-dependent exopeptidases"/>
    <property type="match status" value="1"/>
</dbReference>
<feature type="domain" description="Peptidase M28" evidence="1">
    <location>
        <begin position="289"/>
        <end position="501"/>
    </location>
</feature>
<dbReference type="Pfam" id="PF04389">
    <property type="entry name" value="Peptidase_M28"/>
    <property type="match status" value="1"/>
</dbReference>
<reference evidence="2 3" key="1">
    <citation type="submission" date="2024-07" db="EMBL/GenBank/DDBJ databases">
        <title>The genome sequence of type strain Sediminicola arcticus GDMCC 1.2805.</title>
        <authorList>
            <person name="Liu Y."/>
        </authorList>
    </citation>
    <scope>NUCLEOTIDE SEQUENCE [LARGE SCALE GENOMIC DNA]</scope>
    <source>
        <strain evidence="2 3">GDMCC 1.2805</strain>
    </source>
</reference>
<accession>A0ABV2SUP8</accession>
<name>A0ABV2SUP8_9FLAO</name>
<dbReference type="PANTHER" id="PTHR12147">
    <property type="entry name" value="METALLOPEPTIDASE M28 FAMILY MEMBER"/>
    <property type="match status" value="1"/>
</dbReference>
<dbReference type="PROSITE" id="PS51257">
    <property type="entry name" value="PROKAR_LIPOPROTEIN"/>
    <property type="match status" value="1"/>
</dbReference>
<dbReference type="EMBL" id="JBEXAE010000004">
    <property type="protein sequence ID" value="MET6990896.1"/>
    <property type="molecule type" value="Genomic_DNA"/>
</dbReference>
<dbReference type="SUPFAM" id="SSF52025">
    <property type="entry name" value="PA domain"/>
    <property type="match status" value="1"/>
</dbReference>
<organism evidence="2 3">
    <name type="scientific">Sediminicola arcticus</name>
    <dbReference type="NCBI Taxonomy" id="1574308"/>
    <lineage>
        <taxon>Bacteria</taxon>
        <taxon>Pseudomonadati</taxon>
        <taxon>Bacteroidota</taxon>
        <taxon>Flavobacteriia</taxon>
        <taxon>Flavobacteriales</taxon>
        <taxon>Flavobacteriaceae</taxon>
        <taxon>Sediminicola</taxon>
    </lineage>
</organism>
<protein>
    <submittedName>
        <fullName evidence="2">M28 family peptidase</fullName>
    </submittedName>
</protein>
<dbReference type="PROSITE" id="PS00018">
    <property type="entry name" value="EF_HAND_1"/>
    <property type="match status" value="1"/>
</dbReference>
<evidence type="ECO:0000313" key="3">
    <source>
        <dbReference type="Proteomes" id="UP001549799"/>
    </source>
</evidence>
<dbReference type="InterPro" id="IPR018247">
    <property type="entry name" value="EF_Hand_1_Ca_BS"/>
</dbReference>
<dbReference type="InterPro" id="IPR007484">
    <property type="entry name" value="Peptidase_M28"/>
</dbReference>
<comment type="caution">
    <text evidence="2">The sequence shown here is derived from an EMBL/GenBank/DDBJ whole genome shotgun (WGS) entry which is preliminary data.</text>
</comment>
<dbReference type="InterPro" id="IPR045175">
    <property type="entry name" value="M28_fam"/>
</dbReference>
<proteinExistence type="predicted"/>
<keyword evidence="3" id="KW-1185">Reference proteome</keyword>
<dbReference type="RefSeq" id="WP_354615296.1">
    <property type="nucleotide sequence ID" value="NZ_JBEXAE010000004.1"/>
</dbReference>
<dbReference type="InterPro" id="IPR046450">
    <property type="entry name" value="PA_dom_sf"/>
</dbReference>
<evidence type="ECO:0000313" key="2">
    <source>
        <dbReference type="EMBL" id="MET6990896.1"/>
    </source>
</evidence>
<dbReference type="Proteomes" id="UP001549799">
    <property type="component" value="Unassembled WGS sequence"/>
</dbReference>